<dbReference type="Proteomes" id="UP000236291">
    <property type="component" value="Unassembled WGS sequence"/>
</dbReference>
<feature type="signal peptide" evidence="2">
    <location>
        <begin position="1"/>
        <end position="23"/>
    </location>
</feature>
<comment type="catalytic activity">
    <reaction evidence="1">
        <text>Hydrolytically removes 5'-nucleotides successively from the 3'-hydroxy termini of 3'-hydroxy-terminated oligonucleotides.</text>
        <dbReference type="EC" id="3.1.4.1"/>
    </reaction>
</comment>
<keyword evidence="1" id="KW-0539">Nucleus</keyword>
<dbReference type="GO" id="GO:0036297">
    <property type="term" value="P:interstrand cross-link repair"/>
    <property type="evidence" value="ECO:0007669"/>
    <property type="project" value="InterPro"/>
</dbReference>
<comment type="cofactor">
    <cofactor evidence="1">
        <name>Mg(2+)</name>
        <dbReference type="ChEBI" id="CHEBI:18420"/>
    </cofactor>
    <cofactor evidence="1">
        <name>Mn(2+)</name>
        <dbReference type="ChEBI" id="CHEBI:29035"/>
    </cofactor>
</comment>
<proteinExistence type="inferred from homology"/>
<dbReference type="PANTHER" id="PTHR15749:SF4">
    <property type="entry name" value="FANCONI-ASSOCIATED NUCLEASE 1"/>
    <property type="match status" value="1"/>
</dbReference>
<comment type="similarity">
    <text evidence="1">Belongs to the FAN1 family.</text>
</comment>
<comment type="function">
    <text evidence="1">Nuclease required for the repair of DNA interstrand cross-links (ICL). Acts as a 5'-3' exonuclease that anchors at a cut end of DNA and cleaves DNA successively at every third nucleotide, allowing to excise an ICL from one strand through flanking incisions.</text>
</comment>
<keyword evidence="2" id="KW-0732">Signal</keyword>
<dbReference type="GO" id="GO:0005634">
    <property type="term" value="C:nucleus"/>
    <property type="evidence" value="ECO:0007669"/>
    <property type="project" value="UniProtKB-SubCell"/>
</dbReference>
<dbReference type="InterPro" id="IPR033315">
    <property type="entry name" value="Fan1-like"/>
</dbReference>
<reference evidence="3 4" key="2">
    <citation type="journal article" date="2017" name="Front. Plant Sci.">
        <title>Gene Classification and Mining of Molecular Markers Useful in Red Clover (Trifolium pratense) Breeding.</title>
        <authorList>
            <person name="Istvanek J."/>
            <person name="Dluhosova J."/>
            <person name="Dluhos P."/>
            <person name="Patkova L."/>
            <person name="Nedelnik J."/>
            <person name="Repkova J."/>
        </authorList>
    </citation>
    <scope>NUCLEOTIDE SEQUENCE [LARGE SCALE GENOMIC DNA]</scope>
    <source>
        <strain evidence="4">cv. Tatra</strain>
        <tissue evidence="3">Young leaves</tissue>
    </source>
</reference>
<feature type="chain" id="PRO_5014337968" description="Fanconi-associated nuclease" evidence="2">
    <location>
        <begin position="24"/>
        <end position="95"/>
    </location>
</feature>
<feature type="non-terminal residue" evidence="3">
    <location>
        <position position="95"/>
    </location>
</feature>
<evidence type="ECO:0000256" key="2">
    <source>
        <dbReference type="SAM" id="SignalP"/>
    </source>
</evidence>
<accession>A0A2K3JKX1</accession>
<dbReference type="GO" id="GO:0004528">
    <property type="term" value="F:phosphodiesterase I activity"/>
    <property type="evidence" value="ECO:0007669"/>
    <property type="project" value="UniProtKB-EC"/>
</dbReference>
<keyword evidence="1" id="KW-0460">Magnesium</keyword>
<dbReference type="GO" id="GO:0008409">
    <property type="term" value="F:5'-3' exonuclease activity"/>
    <property type="evidence" value="ECO:0007669"/>
    <property type="project" value="TreeGrafter"/>
</dbReference>
<evidence type="ECO:0000313" key="3">
    <source>
        <dbReference type="EMBL" id="PNX54678.1"/>
    </source>
</evidence>
<dbReference type="AlphaFoldDB" id="A0A2K3JKX1"/>
<keyword evidence="1" id="KW-0540">Nuclease</keyword>
<dbReference type="STRING" id="57577.A0A2K3JKX1"/>
<keyword evidence="1" id="KW-0479">Metal-binding</keyword>
<protein>
    <recommendedName>
        <fullName evidence="1">Fanconi-associated nuclease</fullName>
        <ecNumber evidence="1">3.1.4.1</ecNumber>
    </recommendedName>
</protein>
<gene>
    <name evidence="3" type="ORF">L195_g048299</name>
</gene>
<name>A0A2K3JKX1_TRIPR</name>
<dbReference type="GO" id="GO:0017108">
    <property type="term" value="F:5'-flap endonuclease activity"/>
    <property type="evidence" value="ECO:0007669"/>
    <property type="project" value="TreeGrafter"/>
</dbReference>
<dbReference type="EC" id="3.1.4.1" evidence="1"/>
<sequence>MSNFRDTCGLLFLLPCITSVFQAIEVAQIMDEALDANKTDVVLRCIQIAKSRVSTVLPLQYSTSESVSTFHHLFTAPWVYSKVITLGISFLEQER</sequence>
<keyword evidence="1" id="KW-0464">Manganese</keyword>
<comment type="caution">
    <text evidence="3">The sequence shown here is derived from an EMBL/GenBank/DDBJ whole genome shotgun (WGS) entry which is preliminary data.</text>
</comment>
<evidence type="ECO:0000256" key="1">
    <source>
        <dbReference type="RuleBase" id="RU365033"/>
    </source>
</evidence>
<evidence type="ECO:0000313" key="4">
    <source>
        <dbReference type="Proteomes" id="UP000236291"/>
    </source>
</evidence>
<keyword evidence="1" id="KW-0227">DNA damage</keyword>
<comment type="subcellular location">
    <subcellularLocation>
        <location evidence="1">Nucleus</location>
    </subcellularLocation>
</comment>
<dbReference type="PANTHER" id="PTHR15749">
    <property type="entry name" value="FANCONI-ASSOCIATED NUCLEASE 1"/>
    <property type="match status" value="1"/>
</dbReference>
<reference evidence="3 4" key="1">
    <citation type="journal article" date="2014" name="Am. J. Bot.">
        <title>Genome assembly and annotation for red clover (Trifolium pratense; Fabaceae).</title>
        <authorList>
            <person name="Istvanek J."/>
            <person name="Jaros M."/>
            <person name="Krenek A."/>
            <person name="Repkova J."/>
        </authorList>
    </citation>
    <scope>NUCLEOTIDE SEQUENCE [LARGE SCALE GENOMIC DNA]</scope>
    <source>
        <strain evidence="4">cv. Tatra</strain>
        <tissue evidence="3">Young leaves</tissue>
    </source>
</reference>
<dbReference type="GO" id="GO:0070336">
    <property type="term" value="F:flap-structured DNA binding"/>
    <property type="evidence" value="ECO:0007669"/>
    <property type="project" value="TreeGrafter"/>
</dbReference>
<dbReference type="GO" id="GO:0046872">
    <property type="term" value="F:metal ion binding"/>
    <property type="evidence" value="ECO:0007669"/>
    <property type="project" value="UniProtKB-KW"/>
</dbReference>
<keyword evidence="1" id="KW-0234">DNA repair</keyword>
<organism evidence="3 4">
    <name type="scientific">Trifolium pratense</name>
    <name type="common">Red clover</name>
    <dbReference type="NCBI Taxonomy" id="57577"/>
    <lineage>
        <taxon>Eukaryota</taxon>
        <taxon>Viridiplantae</taxon>
        <taxon>Streptophyta</taxon>
        <taxon>Embryophyta</taxon>
        <taxon>Tracheophyta</taxon>
        <taxon>Spermatophyta</taxon>
        <taxon>Magnoliopsida</taxon>
        <taxon>eudicotyledons</taxon>
        <taxon>Gunneridae</taxon>
        <taxon>Pentapetalae</taxon>
        <taxon>rosids</taxon>
        <taxon>fabids</taxon>
        <taxon>Fabales</taxon>
        <taxon>Fabaceae</taxon>
        <taxon>Papilionoideae</taxon>
        <taxon>50 kb inversion clade</taxon>
        <taxon>NPAAA clade</taxon>
        <taxon>Hologalegina</taxon>
        <taxon>IRL clade</taxon>
        <taxon>Trifolieae</taxon>
        <taxon>Trifolium</taxon>
    </lineage>
</organism>
<keyword evidence="1" id="KW-0378">Hydrolase</keyword>
<dbReference type="EMBL" id="ASHM01068815">
    <property type="protein sequence ID" value="PNX54678.1"/>
    <property type="molecule type" value="Genomic_DNA"/>
</dbReference>